<keyword evidence="4" id="KW-0677">Repeat</keyword>
<keyword evidence="8" id="KW-0804">Transcription</keyword>
<dbReference type="STRING" id="1661398.A0A482W932"/>
<reference evidence="11 12" key="1">
    <citation type="submission" date="2017-03" db="EMBL/GenBank/DDBJ databases">
        <title>Genome of the blue death feigning beetle - Asbolus verrucosus.</title>
        <authorList>
            <person name="Rider S.D."/>
        </authorList>
    </citation>
    <scope>NUCLEOTIDE SEQUENCE [LARGE SCALE GENOMIC DNA]</scope>
    <source>
        <strain evidence="11">Butters</strain>
        <tissue evidence="11">Head and leg muscle</tissue>
    </source>
</reference>
<dbReference type="GO" id="GO:0005634">
    <property type="term" value="C:nucleus"/>
    <property type="evidence" value="ECO:0007669"/>
    <property type="project" value="UniProtKB-SubCell"/>
</dbReference>
<name>A0A482W932_ASBVE</name>
<keyword evidence="3" id="KW-0479">Metal-binding</keyword>
<organism evidence="11 12">
    <name type="scientific">Asbolus verrucosus</name>
    <name type="common">Desert ironclad beetle</name>
    <dbReference type="NCBI Taxonomy" id="1661398"/>
    <lineage>
        <taxon>Eukaryota</taxon>
        <taxon>Metazoa</taxon>
        <taxon>Ecdysozoa</taxon>
        <taxon>Arthropoda</taxon>
        <taxon>Hexapoda</taxon>
        <taxon>Insecta</taxon>
        <taxon>Pterygota</taxon>
        <taxon>Neoptera</taxon>
        <taxon>Endopterygota</taxon>
        <taxon>Coleoptera</taxon>
        <taxon>Polyphaga</taxon>
        <taxon>Cucujiformia</taxon>
        <taxon>Tenebrionidae</taxon>
        <taxon>Pimeliinae</taxon>
        <taxon>Asbolus</taxon>
    </lineage>
</organism>
<feature type="compositionally biased region" description="Polar residues" evidence="10">
    <location>
        <begin position="46"/>
        <end position="55"/>
    </location>
</feature>
<dbReference type="Gene3D" id="4.10.320.30">
    <property type="match status" value="1"/>
</dbReference>
<comment type="subcellular location">
    <subcellularLocation>
        <location evidence="1">Nucleus</location>
    </subcellularLocation>
</comment>
<dbReference type="Pfam" id="PF01530">
    <property type="entry name" value="zf-C2HC"/>
    <property type="match status" value="1"/>
</dbReference>
<sequence>MPAVTMSEQLAKTDLSGCPRADRSQIQAHSQELKCPTPGCDGSGHVTGNYSSHRSLSGCPRANKPKSKPRDGQDSEPL</sequence>
<evidence type="ECO:0000313" key="11">
    <source>
        <dbReference type="EMBL" id="RZC41656.1"/>
    </source>
</evidence>
<dbReference type="EMBL" id="QDEB01015275">
    <property type="protein sequence ID" value="RZC41656.1"/>
    <property type="molecule type" value="Genomic_DNA"/>
</dbReference>
<evidence type="ECO:0000256" key="9">
    <source>
        <dbReference type="ARBA" id="ARBA00023242"/>
    </source>
</evidence>
<dbReference type="OrthoDB" id="10069059at2759"/>
<dbReference type="InterPro" id="IPR036060">
    <property type="entry name" value="Znf_C2H2C_sf"/>
</dbReference>
<comment type="similarity">
    <text evidence="2">Belongs to the MYT1 family.</text>
</comment>
<keyword evidence="12" id="KW-1185">Reference proteome</keyword>
<evidence type="ECO:0000313" key="12">
    <source>
        <dbReference type="Proteomes" id="UP000292052"/>
    </source>
</evidence>
<dbReference type="Proteomes" id="UP000292052">
    <property type="component" value="Unassembled WGS sequence"/>
</dbReference>
<evidence type="ECO:0000256" key="3">
    <source>
        <dbReference type="ARBA" id="ARBA00022723"/>
    </source>
</evidence>
<dbReference type="InterPro" id="IPR002515">
    <property type="entry name" value="Znf_C2H2C"/>
</dbReference>
<dbReference type="PANTHER" id="PTHR10816:SF15">
    <property type="entry name" value="MYELIN TRANSCRIPTION FACTOR 1-LIKE PROTEIN"/>
    <property type="match status" value="1"/>
</dbReference>
<comment type="caution">
    <text evidence="11">The sequence shown here is derived from an EMBL/GenBank/DDBJ whole genome shotgun (WGS) entry which is preliminary data.</text>
</comment>
<evidence type="ECO:0000256" key="2">
    <source>
        <dbReference type="ARBA" id="ARBA00010194"/>
    </source>
</evidence>
<dbReference type="PROSITE" id="PS51802">
    <property type="entry name" value="ZF_CCHHC"/>
    <property type="match status" value="1"/>
</dbReference>
<dbReference type="AlphaFoldDB" id="A0A482W932"/>
<feature type="compositionally biased region" description="Polar residues" evidence="10">
    <location>
        <begin position="1"/>
        <end position="10"/>
    </location>
</feature>
<evidence type="ECO:0000256" key="10">
    <source>
        <dbReference type="SAM" id="MobiDB-lite"/>
    </source>
</evidence>
<evidence type="ECO:0000256" key="6">
    <source>
        <dbReference type="ARBA" id="ARBA00022833"/>
    </source>
</evidence>
<dbReference type="GO" id="GO:0008270">
    <property type="term" value="F:zinc ion binding"/>
    <property type="evidence" value="ECO:0007669"/>
    <property type="project" value="UniProtKB-KW"/>
</dbReference>
<feature type="compositionally biased region" description="Basic and acidic residues" evidence="10">
    <location>
        <begin position="68"/>
        <end position="78"/>
    </location>
</feature>
<evidence type="ECO:0000256" key="5">
    <source>
        <dbReference type="ARBA" id="ARBA00022771"/>
    </source>
</evidence>
<keyword evidence="7" id="KW-0805">Transcription regulation</keyword>
<gene>
    <name evidence="11" type="ORF">BDFB_013138</name>
</gene>
<feature type="region of interest" description="Disordered" evidence="10">
    <location>
        <begin position="1"/>
        <end position="78"/>
    </location>
</feature>
<dbReference type="PANTHER" id="PTHR10816">
    <property type="entry name" value="MYELIN TRANSCRIPTION FACTOR 1-RELATED"/>
    <property type="match status" value="1"/>
</dbReference>
<dbReference type="FunFam" id="4.10.320.30:FF:000001">
    <property type="entry name" value="Myelin transcription factor 1-like, a"/>
    <property type="match status" value="1"/>
</dbReference>
<dbReference type="SUPFAM" id="SSF103637">
    <property type="entry name" value="CCHHC domain"/>
    <property type="match status" value="1"/>
</dbReference>
<keyword evidence="9" id="KW-0539">Nucleus</keyword>
<keyword evidence="6" id="KW-0862">Zinc</keyword>
<evidence type="ECO:0000256" key="8">
    <source>
        <dbReference type="ARBA" id="ARBA00023163"/>
    </source>
</evidence>
<protein>
    <submittedName>
        <fullName evidence="11">Zf-C2HC domain containing protein</fullName>
    </submittedName>
</protein>
<evidence type="ECO:0000256" key="4">
    <source>
        <dbReference type="ARBA" id="ARBA00022737"/>
    </source>
</evidence>
<dbReference type="GO" id="GO:0000978">
    <property type="term" value="F:RNA polymerase II cis-regulatory region sequence-specific DNA binding"/>
    <property type="evidence" value="ECO:0007669"/>
    <property type="project" value="TreeGrafter"/>
</dbReference>
<evidence type="ECO:0000256" key="7">
    <source>
        <dbReference type="ARBA" id="ARBA00023015"/>
    </source>
</evidence>
<dbReference type="GO" id="GO:0000981">
    <property type="term" value="F:DNA-binding transcription factor activity, RNA polymerase II-specific"/>
    <property type="evidence" value="ECO:0007669"/>
    <property type="project" value="TreeGrafter"/>
</dbReference>
<keyword evidence="5" id="KW-0863">Zinc-finger</keyword>
<feature type="non-terminal residue" evidence="11">
    <location>
        <position position="78"/>
    </location>
</feature>
<evidence type="ECO:0000256" key="1">
    <source>
        <dbReference type="ARBA" id="ARBA00004123"/>
    </source>
</evidence>
<accession>A0A482W932</accession>
<proteinExistence type="inferred from homology"/>
<dbReference type="GO" id="GO:0007399">
    <property type="term" value="P:nervous system development"/>
    <property type="evidence" value="ECO:0007669"/>
    <property type="project" value="UniProtKB-KW"/>
</dbReference>